<organism evidence="2 3">
    <name type="scientific">Geofilum rubicundum JCM 15548</name>
    <dbReference type="NCBI Taxonomy" id="1236989"/>
    <lineage>
        <taxon>Bacteria</taxon>
        <taxon>Pseudomonadati</taxon>
        <taxon>Bacteroidota</taxon>
        <taxon>Bacteroidia</taxon>
        <taxon>Marinilabiliales</taxon>
        <taxon>Marinilabiliaceae</taxon>
        <taxon>Geofilum</taxon>
    </lineage>
</organism>
<protein>
    <submittedName>
        <fullName evidence="2">Uncharacterized protein</fullName>
    </submittedName>
</protein>
<dbReference type="EMBL" id="BAZW01000027">
    <property type="protein sequence ID" value="GAO30645.1"/>
    <property type="molecule type" value="Genomic_DNA"/>
</dbReference>
<name>A0A0E9M0I1_9BACT</name>
<dbReference type="Proteomes" id="UP000032900">
    <property type="component" value="Unassembled WGS sequence"/>
</dbReference>
<reference evidence="2 3" key="1">
    <citation type="journal article" date="2015" name="Microbes Environ.">
        <title>Distribution and evolution of nitrogen fixation genes in the phylum bacteroidetes.</title>
        <authorList>
            <person name="Inoue J."/>
            <person name="Oshima K."/>
            <person name="Suda W."/>
            <person name="Sakamoto M."/>
            <person name="Iino T."/>
            <person name="Noda S."/>
            <person name="Hongoh Y."/>
            <person name="Hattori M."/>
            <person name="Ohkuma M."/>
        </authorList>
    </citation>
    <scope>NUCLEOTIDE SEQUENCE [LARGE SCALE GENOMIC DNA]</scope>
    <source>
        <strain evidence="2">JCM 15548</strain>
    </source>
</reference>
<proteinExistence type="predicted"/>
<dbReference type="AlphaFoldDB" id="A0A0E9M0I1"/>
<keyword evidence="1" id="KW-0472">Membrane</keyword>
<gene>
    <name evidence="2" type="ORF">JCM15548_12937</name>
</gene>
<feature type="transmembrane region" description="Helical" evidence="1">
    <location>
        <begin position="49"/>
        <end position="72"/>
    </location>
</feature>
<dbReference type="InterPro" id="IPR007272">
    <property type="entry name" value="Sulf_transp_TsuA/YedE"/>
</dbReference>
<evidence type="ECO:0000313" key="2">
    <source>
        <dbReference type="EMBL" id="GAO30645.1"/>
    </source>
</evidence>
<keyword evidence="1" id="KW-1133">Transmembrane helix</keyword>
<feature type="transmembrane region" description="Helical" evidence="1">
    <location>
        <begin position="20"/>
        <end position="37"/>
    </location>
</feature>
<evidence type="ECO:0000256" key="1">
    <source>
        <dbReference type="SAM" id="Phobius"/>
    </source>
</evidence>
<evidence type="ECO:0000313" key="3">
    <source>
        <dbReference type="Proteomes" id="UP000032900"/>
    </source>
</evidence>
<keyword evidence="1" id="KW-0812">Transmembrane</keyword>
<dbReference type="Pfam" id="PF04143">
    <property type="entry name" value="Sulf_transp"/>
    <property type="match status" value="1"/>
</dbReference>
<dbReference type="STRING" id="1236989.JCM15548_12937"/>
<feature type="transmembrane region" description="Helical" evidence="1">
    <location>
        <begin position="92"/>
        <end position="110"/>
    </location>
</feature>
<sequence length="112" mass="12237">MNNKVEDIQMEEVPDKRPLLFGLGFGILFGFLLHKGGATKYDVIVGQLLLTDFTVLKIMLSAVVNGMIGIYFMKPMGWIQLSLKKGSVGKNVLGAFIFGFGFAVLSYCPGTI</sequence>
<dbReference type="RefSeq" id="WP_062125770.1">
    <property type="nucleotide sequence ID" value="NZ_BAZW01000027.1"/>
</dbReference>
<accession>A0A0E9M0I1</accession>
<keyword evidence="3" id="KW-1185">Reference proteome</keyword>
<comment type="caution">
    <text evidence="2">The sequence shown here is derived from an EMBL/GenBank/DDBJ whole genome shotgun (WGS) entry which is preliminary data.</text>
</comment>